<dbReference type="AlphaFoldDB" id="A0A654TFB8"/>
<sequence>MAPARIISIVAPTGTSAHGPGNSLTPSIRAPHDSIAASAAVATAVRSHIGQRTWGTTAPTSAPANNSQARAKVL</sequence>
<evidence type="ECO:0000256" key="1">
    <source>
        <dbReference type="SAM" id="MobiDB-lite"/>
    </source>
</evidence>
<evidence type="ECO:0000313" key="2">
    <source>
        <dbReference type="EMBL" id="CFE46510.1"/>
    </source>
</evidence>
<accession>A0A654TFB8</accession>
<reference evidence="2 3" key="1">
    <citation type="submission" date="2015-03" db="EMBL/GenBank/DDBJ databases">
        <authorList>
            <consortium name="Pathogen Informatics"/>
        </authorList>
    </citation>
    <scope>NUCLEOTIDE SEQUENCE [LARGE SCALE GENOMIC DNA]</scope>
    <source>
        <strain evidence="2 3">G09901357</strain>
    </source>
</reference>
<dbReference type="EMBL" id="CFOE01000870">
    <property type="protein sequence ID" value="CFE46510.1"/>
    <property type="molecule type" value="Genomic_DNA"/>
</dbReference>
<organism evidence="2 3">
    <name type="scientific">Mycobacterium tuberculosis</name>
    <dbReference type="NCBI Taxonomy" id="1773"/>
    <lineage>
        <taxon>Bacteria</taxon>
        <taxon>Bacillati</taxon>
        <taxon>Actinomycetota</taxon>
        <taxon>Actinomycetes</taxon>
        <taxon>Mycobacteriales</taxon>
        <taxon>Mycobacteriaceae</taxon>
        <taxon>Mycobacterium</taxon>
        <taxon>Mycobacterium tuberculosis complex</taxon>
    </lineage>
</organism>
<proteinExistence type="predicted"/>
<gene>
    <name evidence="2" type="ORF">ERS007681_04085</name>
</gene>
<evidence type="ECO:0000313" key="3">
    <source>
        <dbReference type="Proteomes" id="UP000048289"/>
    </source>
</evidence>
<name>A0A654TFB8_MYCTX</name>
<feature type="region of interest" description="Disordered" evidence="1">
    <location>
        <begin position="51"/>
        <end position="74"/>
    </location>
</feature>
<protein>
    <submittedName>
        <fullName evidence="2">Uncharacterized protein</fullName>
    </submittedName>
</protein>
<dbReference type="Proteomes" id="UP000048289">
    <property type="component" value="Unassembled WGS sequence"/>
</dbReference>
<feature type="compositionally biased region" description="Polar residues" evidence="1">
    <location>
        <begin position="53"/>
        <end position="74"/>
    </location>
</feature>